<dbReference type="InterPro" id="IPR009057">
    <property type="entry name" value="Homeodomain-like_sf"/>
</dbReference>
<protein>
    <submittedName>
        <fullName evidence="4">Transcriptional regulator, TetR family protein</fullName>
    </submittedName>
</protein>
<proteinExistence type="predicted"/>
<feature type="DNA-binding region" description="H-T-H motif" evidence="2">
    <location>
        <begin position="30"/>
        <end position="49"/>
    </location>
</feature>
<evidence type="ECO:0000313" key="5">
    <source>
        <dbReference type="Proteomes" id="UP000218965"/>
    </source>
</evidence>
<dbReference type="PROSITE" id="PS50977">
    <property type="entry name" value="HTH_TETR_2"/>
    <property type="match status" value="1"/>
</dbReference>
<dbReference type="Gene3D" id="1.10.357.10">
    <property type="entry name" value="Tetracycline Repressor, domain 2"/>
    <property type="match status" value="1"/>
</dbReference>
<dbReference type="GO" id="GO:0003677">
    <property type="term" value="F:DNA binding"/>
    <property type="evidence" value="ECO:0007669"/>
    <property type="project" value="UniProtKB-UniRule"/>
</dbReference>
<dbReference type="InterPro" id="IPR001647">
    <property type="entry name" value="HTH_TetR"/>
</dbReference>
<dbReference type="AlphaFoldDB" id="A0A0U4WV54"/>
<reference evidence="4 5" key="2">
    <citation type="submission" date="2016-01" db="EMBL/GenBank/DDBJ databases">
        <title>Microcella alkaliphila JAM AC0309 whole genome shotgun sequence.</title>
        <authorList>
            <person name="Kurata A."/>
            <person name="Hirose Y."/>
            <person name="Kishimoto N."/>
            <person name="Kobayashi T."/>
        </authorList>
    </citation>
    <scope>NUCLEOTIDE SEQUENCE [LARGE SCALE GENOMIC DNA]</scope>
    <source>
        <strain evidence="4 5">JAM AC0309</strain>
    </source>
</reference>
<dbReference type="RefSeq" id="WP_161494066.1">
    <property type="nucleotide sequence ID" value="NZ_AP017315.1"/>
</dbReference>
<evidence type="ECO:0000256" key="1">
    <source>
        <dbReference type="ARBA" id="ARBA00023125"/>
    </source>
</evidence>
<keyword evidence="1 2" id="KW-0238">DNA-binding</keyword>
<evidence type="ECO:0000259" key="3">
    <source>
        <dbReference type="PROSITE" id="PS50977"/>
    </source>
</evidence>
<gene>
    <name evidence="4" type="ORF">MalAC0309_0839</name>
</gene>
<dbReference type="KEGG" id="malk:MalAC0309_0839"/>
<organism evidence="4 5">
    <name type="scientific">Microcella alkaliphila</name>
    <dbReference type="NCBI Taxonomy" id="279828"/>
    <lineage>
        <taxon>Bacteria</taxon>
        <taxon>Bacillati</taxon>
        <taxon>Actinomycetota</taxon>
        <taxon>Actinomycetes</taxon>
        <taxon>Micrococcales</taxon>
        <taxon>Microbacteriaceae</taxon>
        <taxon>Microcella</taxon>
    </lineage>
</organism>
<dbReference type="EMBL" id="AP017315">
    <property type="protein sequence ID" value="BAU31706.1"/>
    <property type="molecule type" value="Genomic_DNA"/>
</dbReference>
<evidence type="ECO:0000313" key="4">
    <source>
        <dbReference type="EMBL" id="BAU31706.1"/>
    </source>
</evidence>
<feature type="domain" description="HTH tetR-type" evidence="3">
    <location>
        <begin position="7"/>
        <end position="67"/>
    </location>
</feature>
<reference evidence="5" key="1">
    <citation type="submission" date="2015-12" db="EMBL/GenBank/DDBJ databases">
        <authorList>
            <person name="Shamseldin A."/>
            <person name="Moawad H."/>
            <person name="Abd El-Rahim W.M."/>
            <person name="Sadowsky M.J."/>
        </authorList>
    </citation>
    <scope>NUCLEOTIDE SEQUENCE [LARGE SCALE GENOMIC DNA]</scope>
    <source>
        <strain evidence="5">JAM AC0309</strain>
    </source>
</reference>
<dbReference type="Pfam" id="PF00440">
    <property type="entry name" value="TetR_N"/>
    <property type="match status" value="1"/>
</dbReference>
<sequence>MARRSDPNRKPELLAQIIEYLRDQPLSAVTFRTLADALGVSPFTLVYHFGTRAELIADIIRAVVQRQQSVIDAELALEPSLDVHIQAIRDSWRGFLHPATRALLRLEFEAALLQVTDSELTVGGRDVHDRWVEWGAEALERLGVEREAALVESRALVDQLYGVQFDLVVTGNEEAATAACDVMIDSYRRRIEALLPASVA</sequence>
<accession>A0A0U4WV54</accession>
<dbReference type="SUPFAM" id="SSF46689">
    <property type="entry name" value="Homeodomain-like"/>
    <property type="match status" value="1"/>
</dbReference>
<evidence type="ECO:0000256" key="2">
    <source>
        <dbReference type="PROSITE-ProRule" id="PRU00335"/>
    </source>
</evidence>
<dbReference type="Proteomes" id="UP000218965">
    <property type="component" value="Chromosome"/>
</dbReference>
<name>A0A0U4WV54_9MICO</name>